<dbReference type="STRING" id="44010.AWC00_20025"/>
<dbReference type="InterPro" id="IPR036513">
    <property type="entry name" value="STAS_dom_sf"/>
</dbReference>
<proteinExistence type="inferred from homology"/>
<dbReference type="GO" id="GO:0043856">
    <property type="term" value="F:anti-sigma factor antagonist activity"/>
    <property type="evidence" value="ECO:0007669"/>
    <property type="project" value="InterPro"/>
</dbReference>
<dbReference type="InterPro" id="IPR003658">
    <property type="entry name" value="Anti-sigma_ant"/>
</dbReference>
<dbReference type="AlphaFoldDB" id="A0A1X1T284"/>
<sequence>MRTLATETFPAFCNSGLRSVTELNGSAVVIHVGGDVDASNDTVWQRMVSRTASIASAPGPFVVDARAIDFMGSCAYVALANEAVRCGRRGVELRLVSSQPVVARTIAACGLGRLLPLYASVETALLSER</sequence>
<dbReference type="OrthoDB" id="3700428at2"/>
<dbReference type="PROSITE" id="PS50801">
    <property type="entry name" value="STAS"/>
    <property type="match status" value="1"/>
</dbReference>
<dbReference type="PANTHER" id="PTHR33495:SF2">
    <property type="entry name" value="ANTI-SIGMA FACTOR ANTAGONIST TM_1081-RELATED"/>
    <property type="match status" value="1"/>
</dbReference>
<comment type="similarity">
    <text evidence="1 2">Belongs to the anti-sigma-factor antagonist family.</text>
</comment>
<name>A0A1X1T284_9MYCO</name>
<dbReference type="EMBL" id="AP022613">
    <property type="protein sequence ID" value="BBZ39722.1"/>
    <property type="molecule type" value="Genomic_DNA"/>
</dbReference>
<dbReference type="Gene3D" id="3.30.750.24">
    <property type="entry name" value="STAS domain"/>
    <property type="match status" value="1"/>
</dbReference>
<dbReference type="InterPro" id="IPR002645">
    <property type="entry name" value="STAS_dom"/>
</dbReference>
<evidence type="ECO:0000256" key="1">
    <source>
        <dbReference type="ARBA" id="ARBA00009013"/>
    </source>
</evidence>
<dbReference type="Pfam" id="PF01740">
    <property type="entry name" value="STAS"/>
    <property type="match status" value="1"/>
</dbReference>
<dbReference type="SUPFAM" id="SSF52091">
    <property type="entry name" value="SpoIIaa-like"/>
    <property type="match status" value="1"/>
</dbReference>
<dbReference type="PANTHER" id="PTHR33495">
    <property type="entry name" value="ANTI-SIGMA FACTOR ANTAGONIST TM_1081-RELATED-RELATED"/>
    <property type="match status" value="1"/>
</dbReference>
<evidence type="ECO:0000313" key="3">
    <source>
        <dbReference type="EMBL" id="BBZ39722.1"/>
    </source>
</evidence>
<gene>
    <name evidence="3" type="ORF">MCNS_27850</name>
</gene>
<reference evidence="3 4" key="1">
    <citation type="journal article" date="2019" name="Emerg. Microbes Infect.">
        <title>Comprehensive subspecies identification of 175 nontuberculous mycobacteria species based on 7547 genomic profiles.</title>
        <authorList>
            <person name="Matsumoto Y."/>
            <person name="Kinjo T."/>
            <person name="Motooka D."/>
            <person name="Nabeya D."/>
            <person name="Jung N."/>
            <person name="Uechi K."/>
            <person name="Horii T."/>
            <person name="Iida T."/>
            <person name="Fujita J."/>
            <person name="Nakamura S."/>
        </authorList>
    </citation>
    <scope>NUCLEOTIDE SEQUENCE [LARGE SCALE GENOMIC DNA]</scope>
    <source>
        <strain evidence="3 4">JCM 14738</strain>
    </source>
</reference>
<dbReference type="Proteomes" id="UP000467385">
    <property type="component" value="Chromosome"/>
</dbReference>
<accession>A0A1X1T284</accession>
<evidence type="ECO:0000256" key="2">
    <source>
        <dbReference type="RuleBase" id="RU003749"/>
    </source>
</evidence>
<protein>
    <recommendedName>
        <fullName evidence="2">Anti-sigma factor antagonist</fullName>
    </recommendedName>
</protein>
<organism evidence="3 4">
    <name type="scientific">Mycobacterium conspicuum</name>
    <dbReference type="NCBI Taxonomy" id="44010"/>
    <lineage>
        <taxon>Bacteria</taxon>
        <taxon>Bacillati</taxon>
        <taxon>Actinomycetota</taxon>
        <taxon>Actinomycetes</taxon>
        <taxon>Mycobacteriales</taxon>
        <taxon>Mycobacteriaceae</taxon>
        <taxon>Mycobacterium</taxon>
    </lineage>
</organism>
<dbReference type="NCBIfam" id="TIGR00377">
    <property type="entry name" value="ant_ant_sig"/>
    <property type="match status" value="1"/>
</dbReference>
<dbReference type="CDD" id="cd07043">
    <property type="entry name" value="STAS_anti-anti-sigma_factors"/>
    <property type="match status" value="1"/>
</dbReference>
<evidence type="ECO:0000313" key="4">
    <source>
        <dbReference type="Proteomes" id="UP000467385"/>
    </source>
</evidence>
<keyword evidence="4" id="KW-1185">Reference proteome</keyword>
<dbReference type="RefSeq" id="WP_085234528.1">
    <property type="nucleotide sequence ID" value="NZ_AP022613.1"/>
</dbReference>